<dbReference type="SMART" id="SM00905">
    <property type="entry name" value="FolB"/>
    <property type="match status" value="1"/>
</dbReference>
<dbReference type="PANTHER" id="PTHR42844:SF10">
    <property type="entry name" value="DIHYDRONEOPTERIN TRIPHOSPHATE 2'-EPIMERASE"/>
    <property type="match status" value="1"/>
</dbReference>
<proteinExistence type="inferred from homology"/>
<dbReference type="Proteomes" id="UP001310248">
    <property type="component" value="Unassembled WGS sequence"/>
</dbReference>
<evidence type="ECO:0000256" key="2">
    <source>
        <dbReference type="ARBA" id="ARBA00023235"/>
    </source>
</evidence>
<sequence length="141" mass="15605">MSNVSKTNVSNLAPLANSFKLEPALITITNLRLRTYIGFNEEELSKQQDVVINAEIRYQATQACEADSEDLALNYKVITKAMIAHVEQGHFRLLEKLCADLLTLAMDEPRVINASITVDKPHALRFADSVSVTLSGSRDAE</sequence>
<evidence type="ECO:0000313" key="9">
    <source>
        <dbReference type="Proteomes" id="UP001310248"/>
    </source>
</evidence>
<dbReference type="Pfam" id="PF02152">
    <property type="entry name" value="FolB"/>
    <property type="match status" value="1"/>
</dbReference>
<evidence type="ECO:0000256" key="4">
    <source>
        <dbReference type="ARBA" id="ARBA00044039"/>
    </source>
</evidence>
<comment type="caution">
    <text evidence="8">The sequence shown here is derived from an EMBL/GenBank/DDBJ whole genome shotgun (WGS) entry which is preliminary data.</text>
</comment>
<protein>
    <recommendedName>
        <fullName evidence="5">Dihydroneopterin triphosphate 2'-epimerase</fullName>
        <ecNumber evidence="4">5.1.99.7</ecNumber>
    </recommendedName>
    <alternativeName>
        <fullName evidence="6">D-erythro-7,8-dihydroneopterin triphosphate epimerase</fullName>
    </alternativeName>
</protein>
<evidence type="ECO:0000256" key="5">
    <source>
        <dbReference type="ARBA" id="ARBA00044197"/>
    </source>
</evidence>
<dbReference type="SUPFAM" id="SSF55620">
    <property type="entry name" value="Tetrahydrobiopterin biosynthesis enzymes-like"/>
    <property type="match status" value="1"/>
</dbReference>
<dbReference type="GO" id="GO:0008719">
    <property type="term" value="F:dihydroneopterin triphosphate 2'-epimerase activity"/>
    <property type="evidence" value="ECO:0007669"/>
    <property type="project" value="UniProtKB-EC"/>
</dbReference>
<dbReference type="RefSeq" id="WP_329775981.1">
    <property type="nucleotide sequence ID" value="NZ_JAYDYW010000011.1"/>
</dbReference>
<evidence type="ECO:0000256" key="6">
    <source>
        <dbReference type="ARBA" id="ARBA00044306"/>
    </source>
</evidence>
<dbReference type="EC" id="5.1.99.7" evidence="4"/>
<accession>A0ABU7G6D6</accession>
<dbReference type="InterPro" id="IPR006156">
    <property type="entry name" value="Dihydroneopterin_aldolase"/>
</dbReference>
<feature type="domain" description="Dihydroneopterin aldolase/epimerase" evidence="7">
    <location>
        <begin position="26"/>
        <end position="136"/>
    </location>
</feature>
<organism evidence="8 9">
    <name type="scientific">Agarivorans aestuarii</name>
    <dbReference type="NCBI Taxonomy" id="1563703"/>
    <lineage>
        <taxon>Bacteria</taxon>
        <taxon>Pseudomonadati</taxon>
        <taxon>Pseudomonadota</taxon>
        <taxon>Gammaproteobacteria</taxon>
        <taxon>Alteromonadales</taxon>
        <taxon>Alteromonadaceae</taxon>
        <taxon>Agarivorans</taxon>
    </lineage>
</organism>
<keyword evidence="2 8" id="KW-0413">Isomerase</keyword>
<comment type="similarity">
    <text evidence="1">Belongs to the DHNA family.</text>
</comment>
<gene>
    <name evidence="8" type="primary">folX</name>
    <name evidence="8" type="ORF">SNR37_000290</name>
</gene>
<dbReference type="InterPro" id="IPR006157">
    <property type="entry name" value="FolB_dom"/>
</dbReference>
<dbReference type="PANTHER" id="PTHR42844">
    <property type="entry name" value="DIHYDRONEOPTERIN ALDOLASE 1-RELATED"/>
    <property type="match status" value="1"/>
</dbReference>
<evidence type="ECO:0000259" key="7">
    <source>
        <dbReference type="SMART" id="SM00905"/>
    </source>
</evidence>
<dbReference type="NCBIfam" id="TIGR00526">
    <property type="entry name" value="folB_dom"/>
    <property type="match status" value="1"/>
</dbReference>
<keyword evidence="9" id="KW-1185">Reference proteome</keyword>
<dbReference type="Gene3D" id="3.30.1130.10">
    <property type="match status" value="1"/>
</dbReference>
<evidence type="ECO:0000256" key="3">
    <source>
        <dbReference type="ARBA" id="ARBA00043806"/>
    </source>
</evidence>
<evidence type="ECO:0000256" key="1">
    <source>
        <dbReference type="ARBA" id="ARBA00005708"/>
    </source>
</evidence>
<dbReference type="NCBIfam" id="NF008418">
    <property type="entry name" value="PRK11245.1"/>
    <property type="match status" value="1"/>
</dbReference>
<reference evidence="9" key="1">
    <citation type="submission" date="2023-07" db="EMBL/GenBank/DDBJ databases">
        <title>Draft genome sequence of Agarivorans aestuarii strain ZMCS4, a CAZymes producing bacteria isolated from the marine brown algae Clodostephus spongiosus.</title>
        <authorList>
            <person name="Lorente B."/>
            <person name="Cabral C."/>
            <person name="Frias J."/>
            <person name="Faria J."/>
            <person name="Toubarro D."/>
        </authorList>
    </citation>
    <scope>NUCLEOTIDE SEQUENCE [LARGE SCALE GENOMIC DNA]</scope>
    <source>
        <strain evidence="9">ZMCS4</strain>
    </source>
</reference>
<comment type="catalytic activity">
    <reaction evidence="3">
        <text>7,8-dihydroneopterin 3'-triphosphate = 7,8-dihydromonapterin 3'-triphosphate</text>
        <dbReference type="Rhea" id="RHEA:28346"/>
        <dbReference type="ChEBI" id="CHEBI:58462"/>
        <dbReference type="ChEBI" id="CHEBI:61186"/>
        <dbReference type="EC" id="5.1.99.7"/>
    </reaction>
</comment>
<dbReference type="EMBL" id="JAYDYW010000011">
    <property type="protein sequence ID" value="MEE1674968.1"/>
    <property type="molecule type" value="Genomic_DNA"/>
</dbReference>
<evidence type="ECO:0000313" key="8">
    <source>
        <dbReference type="EMBL" id="MEE1674968.1"/>
    </source>
</evidence>
<dbReference type="InterPro" id="IPR043133">
    <property type="entry name" value="GTP-CH-I_C/QueF"/>
</dbReference>
<name>A0ABU7G6D6_9ALTE</name>